<evidence type="ECO:0000313" key="3">
    <source>
        <dbReference type="EMBL" id="MFD2800773.1"/>
    </source>
</evidence>
<evidence type="ECO:0000313" key="4">
    <source>
        <dbReference type="Proteomes" id="UP001597478"/>
    </source>
</evidence>
<sequence>MFTGIITRQWLQRARGRAAERPALTLQSGDTWTYAQLAERSRRYANGLWEQRVRPGDRVGILMCNSLEYVALYLAITRLGAIAVRLNWRLTANELRYVLADSGTSVLCVHGRFVERIEPVLEETPVRTVVRFVLDPGVDEVDGVAGMLPQRVLEKAVATEPEVAEPDVDTPCMLMYTSGTTGFPKGALWTHGNTVWFAAMQALYWNYDQSAVHLSTTPMFHVSGFEDWLLPVLFRGGHVVVMRSTGITVESVVAAISQHRVRDVFLVPALIYQLMSWPELDDVELPSWRRLLTGGSPLVRWAVDAIRTRFPDLRLEQAYGLTEGGGMATVMSPEALEGHPTSVGRPLPLTEAKVVDPVTGTEVPPDTDGELWLRSPSVCGHYWGKPEETAQTFVDGWCRTGDLARITGDGYIYIIDRLKDMIVSGGENVYPAEIENVLAEHPGIVECAVVGVPDAKYDETPCAVIVRDARHAVAEEEVIAYCRAHLAGYKCPRHVVFVDTLPRNASGKILKRQLREEYQRLGSAAQPRRELSQ</sequence>
<evidence type="ECO:0000259" key="1">
    <source>
        <dbReference type="Pfam" id="PF00501"/>
    </source>
</evidence>
<dbReference type="PROSITE" id="PS00455">
    <property type="entry name" value="AMP_BINDING"/>
    <property type="match status" value="1"/>
</dbReference>
<gene>
    <name evidence="3" type="ORF">ACFS2C_15380</name>
</gene>
<dbReference type="InterPro" id="IPR050237">
    <property type="entry name" value="ATP-dep_AMP-bd_enzyme"/>
</dbReference>
<feature type="domain" description="AMP-dependent synthetase/ligase" evidence="1">
    <location>
        <begin position="13"/>
        <end position="383"/>
    </location>
</feature>
<dbReference type="SUPFAM" id="SSF56801">
    <property type="entry name" value="Acetyl-CoA synthetase-like"/>
    <property type="match status" value="1"/>
</dbReference>
<evidence type="ECO:0000259" key="2">
    <source>
        <dbReference type="Pfam" id="PF13193"/>
    </source>
</evidence>
<feature type="domain" description="AMP-binding enzyme C-terminal" evidence="2">
    <location>
        <begin position="433"/>
        <end position="508"/>
    </location>
</feature>
<dbReference type="Pfam" id="PF13193">
    <property type="entry name" value="AMP-binding_C"/>
    <property type="match status" value="1"/>
</dbReference>
<comment type="caution">
    <text evidence="3">The sequence shown here is derived from an EMBL/GenBank/DDBJ whole genome shotgun (WGS) entry which is preliminary data.</text>
</comment>
<name>A0ABW5W9Y1_9PSEU</name>
<proteinExistence type="predicted"/>
<dbReference type="RefSeq" id="WP_377390532.1">
    <property type="nucleotide sequence ID" value="NZ_JBHSAN010000024.1"/>
</dbReference>
<protein>
    <submittedName>
        <fullName evidence="3">Class I adenylate-forming enzyme family protein</fullName>
    </submittedName>
</protein>
<dbReference type="InterPro" id="IPR025110">
    <property type="entry name" value="AMP-bd_C"/>
</dbReference>
<dbReference type="InterPro" id="IPR000873">
    <property type="entry name" value="AMP-dep_synth/lig_dom"/>
</dbReference>
<dbReference type="EMBL" id="JBHUOF010000021">
    <property type="protein sequence ID" value="MFD2800773.1"/>
    <property type="molecule type" value="Genomic_DNA"/>
</dbReference>
<dbReference type="Gene3D" id="3.30.300.30">
    <property type="match status" value="1"/>
</dbReference>
<dbReference type="InterPro" id="IPR042099">
    <property type="entry name" value="ANL_N_sf"/>
</dbReference>
<organism evidence="3 4">
    <name type="scientific">Prauserella oleivorans</name>
    <dbReference type="NCBI Taxonomy" id="1478153"/>
    <lineage>
        <taxon>Bacteria</taxon>
        <taxon>Bacillati</taxon>
        <taxon>Actinomycetota</taxon>
        <taxon>Actinomycetes</taxon>
        <taxon>Pseudonocardiales</taxon>
        <taxon>Pseudonocardiaceae</taxon>
        <taxon>Prauserella</taxon>
    </lineage>
</organism>
<keyword evidence="4" id="KW-1185">Reference proteome</keyword>
<dbReference type="InterPro" id="IPR045851">
    <property type="entry name" value="AMP-bd_C_sf"/>
</dbReference>
<accession>A0ABW5W9Y1</accession>
<dbReference type="PANTHER" id="PTHR43767">
    <property type="entry name" value="LONG-CHAIN-FATTY-ACID--COA LIGASE"/>
    <property type="match status" value="1"/>
</dbReference>
<dbReference type="Gene3D" id="3.40.50.12780">
    <property type="entry name" value="N-terminal domain of ligase-like"/>
    <property type="match status" value="1"/>
</dbReference>
<dbReference type="PANTHER" id="PTHR43767:SF1">
    <property type="entry name" value="NONRIBOSOMAL PEPTIDE SYNTHASE PES1 (EUROFUNG)-RELATED"/>
    <property type="match status" value="1"/>
</dbReference>
<dbReference type="InterPro" id="IPR020845">
    <property type="entry name" value="AMP-binding_CS"/>
</dbReference>
<dbReference type="Proteomes" id="UP001597478">
    <property type="component" value="Unassembled WGS sequence"/>
</dbReference>
<reference evidence="4" key="1">
    <citation type="journal article" date="2019" name="Int. J. Syst. Evol. Microbiol.">
        <title>The Global Catalogue of Microorganisms (GCM) 10K type strain sequencing project: providing services to taxonomists for standard genome sequencing and annotation.</title>
        <authorList>
            <consortium name="The Broad Institute Genomics Platform"/>
            <consortium name="The Broad Institute Genome Sequencing Center for Infectious Disease"/>
            <person name="Wu L."/>
            <person name="Ma J."/>
        </authorList>
    </citation>
    <scope>NUCLEOTIDE SEQUENCE [LARGE SCALE GENOMIC DNA]</scope>
    <source>
        <strain evidence="4">IBRC-M 10906</strain>
    </source>
</reference>
<dbReference type="Pfam" id="PF00501">
    <property type="entry name" value="AMP-binding"/>
    <property type="match status" value="1"/>
</dbReference>